<name>A0A8J6P578_9BACT</name>
<feature type="domain" description="Cytochrome c-552/4" evidence="3">
    <location>
        <begin position="58"/>
        <end position="89"/>
    </location>
</feature>
<gene>
    <name evidence="4" type="ORF">H8D96_10925</name>
</gene>
<dbReference type="InterPro" id="IPR023155">
    <property type="entry name" value="Cyt_c-552/4"/>
</dbReference>
<dbReference type="InterPro" id="IPR051829">
    <property type="entry name" value="Multiheme_Cytochr_ET"/>
</dbReference>
<dbReference type="EMBL" id="JACNIG010000221">
    <property type="protein sequence ID" value="MBC8432420.1"/>
    <property type="molecule type" value="Genomic_DNA"/>
</dbReference>
<feature type="domain" description="Cytochrome c-552/4" evidence="3">
    <location>
        <begin position="154"/>
        <end position="185"/>
    </location>
</feature>
<organism evidence="4 5">
    <name type="scientific">Candidatus Desulfatibia vada</name>
    <dbReference type="NCBI Taxonomy" id="2841696"/>
    <lineage>
        <taxon>Bacteria</taxon>
        <taxon>Pseudomonadati</taxon>
        <taxon>Thermodesulfobacteriota</taxon>
        <taxon>Desulfobacteria</taxon>
        <taxon>Desulfobacterales</taxon>
        <taxon>Desulfobacterales incertae sedis</taxon>
        <taxon>Candidatus Desulfatibia</taxon>
    </lineage>
</organism>
<dbReference type="Gene3D" id="1.10.1130.10">
    <property type="entry name" value="Flavocytochrome C3, Chain A"/>
    <property type="match status" value="2"/>
</dbReference>
<dbReference type="InterPro" id="IPR036280">
    <property type="entry name" value="Multihaem_cyt_sf"/>
</dbReference>
<dbReference type="Proteomes" id="UP000605201">
    <property type="component" value="Unassembled WGS sequence"/>
</dbReference>
<keyword evidence="2" id="KW-0472">Membrane</keyword>
<evidence type="ECO:0000259" key="3">
    <source>
        <dbReference type="Pfam" id="PF13435"/>
    </source>
</evidence>
<dbReference type="Pfam" id="PF13435">
    <property type="entry name" value="Cytochrome_C554"/>
    <property type="match status" value="2"/>
</dbReference>
<reference evidence="4 5" key="1">
    <citation type="submission" date="2020-08" db="EMBL/GenBank/DDBJ databases">
        <title>Bridging the membrane lipid divide: bacteria of the FCB group superphylum have the potential to synthesize archaeal ether lipids.</title>
        <authorList>
            <person name="Villanueva L."/>
            <person name="Von Meijenfeldt F.A.B."/>
            <person name="Westbye A.B."/>
            <person name="Yadav S."/>
            <person name="Hopmans E.C."/>
            <person name="Dutilh B.E."/>
            <person name="Sinninghe Damste J.S."/>
        </authorList>
    </citation>
    <scope>NUCLEOTIDE SEQUENCE [LARGE SCALE GENOMIC DNA]</scope>
    <source>
        <strain evidence="4">NIOZ-UU17</strain>
    </source>
</reference>
<feature type="transmembrane region" description="Helical" evidence="2">
    <location>
        <begin position="7"/>
        <end position="29"/>
    </location>
</feature>
<accession>A0A8J6P578</accession>
<evidence type="ECO:0000313" key="4">
    <source>
        <dbReference type="EMBL" id="MBC8432420.1"/>
    </source>
</evidence>
<keyword evidence="1" id="KW-0732">Signal</keyword>
<evidence type="ECO:0000313" key="5">
    <source>
        <dbReference type="Proteomes" id="UP000605201"/>
    </source>
</evidence>
<dbReference type="SUPFAM" id="SSF48695">
    <property type="entry name" value="Multiheme cytochromes"/>
    <property type="match status" value="1"/>
</dbReference>
<dbReference type="PANTHER" id="PTHR35038">
    <property type="entry name" value="DISSIMILATORY SULFITE REDUCTASE SIRA"/>
    <property type="match status" value="1"/>
</dbReference>
<evidence type="ECO:0000256" key="2">
    <source>
        <dbReference type="SAM" id="Phobius"/>
    </source>
</evidence>
<protein>
    <recommendedName>
        <fullName evidence="3">Cytochrome c-552/4 domain-containing protein</fullName>
    </recommendedName>
</protein>
<comment type="caution">
    <text evidence="4">The sequence shown here is derived from an EMBL/GenBank/DDBJ whole genome shotgun (WGS) entry which is preliminary data.</text>
</comment>
<dbReference type="PANTHER" id="PTHR35038:SF8">
    <property type="entry name" value="C-TYPE POLYHEME CYTOCHROME OMCC"/>
    <property type="match status" value="1"/>
</dbReference>
<sequence length="435" mass="48705">MKNIPKIPIIIGAVFILALIVVIASTIVLRKTELKHVEAQLEGKYKDRTGATFVGSVTCKKCHERRYLEWTTSLHSRMMRDARLDKAANIGDFKMSSNVRAFTMEDIDFVLGSQWKQQYLKKEGDEIIVLPAQYNVVTGQWVAYFPDEPAKRNWFKECAGCHATGVEPAKKTFVEMGIGCEACHGPGSNHVEAVPGFEIQTIIQAARLTPFLAAQICGSCHTRGRDKSGEYAYPVDYQTRKGEGNIRLYFDEAGPDNGDDSKYFWPSGESKYSNQQYLDWGQSEHAKVGVVCVTCHNVHSSKSTLISTEAQGPGGLVDSIISKTRLFEDRLCKSCHTTIQYRYAHRIHSFGSCVRCHMPRVAKIGEAGDAHSHTFRFMYPEATFKAGGYDKQPNACNSCHHHKDTPVETLVGFLEAAKKNDMPKPFTVHLKKEEP</sequence>
<evidence type="ECO:0000256" key="1">
    <source>
        <dbReference type="ARBA" id="ARBA00022729"/>
    </source>
</evidence>
<proteinExistence type="predicted"/>
<keyword evidence="2" id="KW-1133">Transmembrane helix</keyword>
<keyword evidence="2" id="KW-0812">Transmembrane</keyword>
<dbReference type="AlphaFoldDB" id="A0A8J6P578"/>